<reference evidence="2" key="1">
    <citation type="submission" date="2023-10" db="EMBL/GenBank/DDBJ databases">
        <authorList>
            <person name="Hackl T."/>
        </authorList>
    </citation>
    <scope>NUCLEOTIDE SEQUENCE</scope>
</reference>
<feature type="region of interest" description="Disordered" evidence="1">
    <location>
        <begin position="1"/>
        <end position="26"/>
    </location>
</feature>
<proteinExistence type="predicted"/>
<dbReference type="Gene3D" id="2.60.120.650">
    <property type="entry name" value="Cupin"/>
    <property type="match status" value="1"/>
</dbReference>
<gene>
    <name evidence="2" type="ORF">KHLLAP_LOCUS1275</name>
</gene>
<organism evidence="2 3">
    <name type="scientific">Anthostomella pinea</name>
    <dbReference type="NCBI Taxonomy" id="933095"/>
    <lineage>
        <taxon>Eukaryota</taxon>
        <taxon>Fungi</taxon>
        <taxon>Dikarya</taxon>
        <taxon>Ascomycota</taxon>
        <taxon>Pezizomycotina</taxon>
        <taxon>Sordariomycetes</taxon>
        <taxon>Xylariomycetidae</taxon>
        <taxon>Xylariales</taxon>
        <taxon>Xylariaceae</taxon>
        <taxon>Anthostomella</taxon>
    </lineage>
</organism>
<evidence type="ECO:0000313" key="3">
    <source>
        <dbReference type="Proteomes" id="UP001295740"/>
    </source>
</evidence>
<sequence>MNGTSQGDSTPEVVGVEQTHQQSPVIPQRRRFNQYRLKQRKDGSNRTRCADCGTDVDAYHFKRHCESNRHQEAIASRREQGRDDIPPGTDTNVPLPNALDCFLSKSGDATSPLAGLAAAYKEELDRAGGTSRLEINRDAPLWRGLGLYPPLLLPVDGCWRIRPASREQFLAELLHDFDLDRTVVYKRGSNDRTCASSNFCHVLTQLEKPDETNTYYAINMKARSVEIQLPEQLQAKYNISTLSATTTTNVTPKFAAADLHVDHGRHGVTGVEGGCVKLWALYPPTDQNLTELEKQYDCACLFLGLQGQLEGGEFCVQTEREVIYLPSGCLHATITLEGGLTPGFEFTSPDCLRATAAMWDITTRGGQSTKEDSVPLLECIMACLEAGTDTGRDRKERAASMKIEAESVLCTQYAKLARKKHNILNRIKRLLDRTICHHYSVAWKDHK</sequence>
<protein>
    <submittedName>
        <fullName evidence="2">Uu.00g036600.m01.CDS01</fullName>
    </submittedName>
</protein>
<dbReference type="AlphaFoldDB" id="A0AAI8YDK2"/>
<comment type="caution">
    <text evidence="2">The sequence shown here is derived from an EMBL/GenBank/DDBJ whole genome shotgun (WGS) entry which is preliminary data.</text>
</comment>
<accession>A0AAI8YDK2</accession>
<dbReference type="Proteomes" id="UP001295740">
    <property type="component" value="Unassembled WGS sequence"/>
</dbReference>
<evidence type="ECO:0000313" key="2">
    <source>
        <dbReference type="EMBL" id="CAJ2500807.1"/>
    </source>
</evidence>
<dbReference type="SUPFAM" id="SSF51197">
    <property type="entry name" value="Clavaminate synthase-like"/>
    <property type="match status" value="1"/>
</dbReference>
<keyword evidence="3" id="KW-1185">Reference proteome</keyword>
<dbReference type="EMBL" id="CAUWAG010000003">
    <property type="protein sequence ID" value="CAJ2500807.1"/>
    <property type="molecule type" value="Genomic_DNA"/>
</dbReference>
<evidence type="ECO:0000256" key="1">
    <source>
        <dbReference type="SAM" id="MobiDB-lite"/>
    </source>
</evidence>
<name>A0AAI8YDK2_9PEZI</name>